<evidence type="ECO:0000313" key="1">
    <source>
        <dbReference type="EMBL" id="HIY78692.1"/>
    </source>
</evidence>
<gene>
    <name evidence="1" type="ORF">H9728_06570</name>
</gene>
<proteinExistence type="predicted"/>
<dbReference type="EMBL" id="DXCO01000040">
    <property type="protein sequence ID" value="HIY78692.1"/>
    <property type="molecule type" value="Genomic_DNA"/>
</dbReference>
<comment type="caution">
    <text evidence="1">The sequence shown here is derived from an EMBL/GenBank/DDBJ whole genome shotgun (WGS) entry which is preliminary data.</text>
</comment>
<dbReference type="Proteomes" id="UP000824135">
    <property type="component" value="Unassembled WGS sequence"/>
</dbReference>
<dbReference type="AlphaFoldDB" id="A0A9D2CH12"/>
<name>A0A9D2CH12_9FIRM</name>
<organism evidence="1 2">
    <name type="scientific">Candidatus Borkfalkia excrementavium</name>
    <dbReference type="NCBI Taxonomy" id="2838505"/>
    <lineage>
        <taxon>Bacteria</taxon>
        <taxon>Bacillati</taxon>
        <taxon>Bacillota</taxon>
        <taxon>Clostridia</taxon>
        <taxon>Christensenellales</taxon>
        <taxon>Christensenellaceae</taxon>
        <taxon>Candidatus Borkfalkia</taxon>
    </lineage>
</organism>
<sequence>MDEGIRRALYRRAVGFEADEVTEEYSFNEGEEVLLKRRVVKKQVPPDVAAAKLYVEAQKPFTELTDEELEREKDRLLHLLKSVEEDNGEKGERRG</sequence>
<accession>A0A9D2CH12</accession>
<protein>
    <submittedName>
        <fullName evidence="1">Uncharacterized protein</fullName>
    </submittedName>
</protein>
<reference evidence="1" key="1">
    <citation type="journal article" date="2021" name="PeerJ">
        <title>Extensive microbial diversity within the chicken gut microbiome revealed by metagenomics and culture.</title>
        <authorList>
            <person name="Gilroy R."/>
            <person name="Ravi A."/>
            <person name="Getino M."/>
            <person name="Pursley I."/>
            <person name="Horton D.L."/>
            <person name="Alikhan N.F."/>
            <person name="Baker D."/>
            <person name="Gharbi K."/>
            <person name="Hall N."/>
            <person name="Watson M."/>
            <person name="Adriaenssens E.M."/>
            <person name="Foster-Nyarko E."/>
            <person name="Jarju S."/>
            <person name="Secka A."/>
            <person name="Antonio M."/>
            <person name="Oren A."/>
            <person name="Chaudhuri R.R."/>
            <person name="La Ragione R."/>
            <person name="Hildebrand F."/>
            <person name="Pallen M.J."/>
        </authorList>
    </citation>
    <scope>NUCLEOTIDE SEQUENCE</scope>
    <source>
        <strain evidence="1">CHK199-9574</strain>
    </source>
</reference>
<reference evidence="1" key="2">
    <citation type="submission" date="2021-04" db="EMBL/GenBank/DDBJ databases">
        <authorList>
            <person name="Gilroy R."/>
        </authorList>
    </citation>
    <scope>NUCLEOTIDE SEQUENCE</scope>
    <source>
        <strain evidence="1">CHK199-9574</strain>
    </source>
</reference>
<evidence type="ECO:0000313" key="2">
    <source>
        <dbReference type="Proteomes" id="UP000824135"/>
    </source>
</evidence>